<name>A0ABW7Z9C9_9ACTN</name>
<dbReference type="EMBL" id="JBITGY010000016">
    <property type="protein sequence ID" value="MFI6504781.1"/>
    <property type="molecule type" value="Genomic_DNA"/>
</dbReference>
<evidence type="ECO:0000313" key="10">
    <source>
        <dbReference type="Proteomes" id="UP001612741"/>
    </source>
</evidence>
<feature type="domain" description="Major facilitator superfamily (MFS) profile" evidence="8">
    <location>
        <begin position="1"/>
        <end position="467"/>
    </location>
</feature>
<feature type="transmembrane region" description="Helical" evidence="7">
    <location>
        <begin position="122"/>
        <end position="142"/>
    </location>
</feature>
<reference evidence="9 10" key="1">
    <citation type="submission" date="2024-10" db="EMBL/GenBank/DDBJ databases">
        <title>The Natural Products Discovery Center: Release of the First 8490 Sequenced Strains for Exploring Actinobacteria Biosynthetic Diversity.</title>
        <authorList>
            <person name="Kalkreuter E."/>
            <person name="Kautsar S.A."/>
            <person name="Yang D."/>
            <person name="Bader C.D."/>
            <person name="Teijaro C.N."/>
            <person name="Fluegel L."/>
            <person name="Davis C.M."/>
            <person name="Simpson J.R."/>
            <person name="Lauterbach L."/>
            <person name="Steele A.D."/>
            <person name="Gui C."/>
            <person name="Meng S."/>
            <person name="Li G."/>
            <person name="Viehrig K."/>
            <person name="Ye F."/>
            <person name="Su P."/>
            <person name="Kiefer A.F."/>
            <person name="Nichols A."/>
            <person name="Cepeda A.J."/>
            <person name="Yan W."/>
            <person name="Fan B."/>
            <person name="Jiang Y."/>
            <person name="Adhikari A."/>
            <person name="Zheng C.-J."/>
            <person name="Schuster L."/>
            <person name="Cowan T.M."/>
            <person name="Smanski M.J."/>
            <person name="Chevrette M.G."/>
            <person name="De Carvalho L.P.S."/>
            <person name="Shen B."/>
        </authorList>
    </citation>
    <scope>NUCLEOTIDE SEQUENCE [LARGE SCALE GENOMIC DNA]</scope>
    <source>
        <strain evidence="9 10">NPDC050545</strain>
    </source>
</reference>
<evidence type="ECO:0000256" key="1">
    <source>
        <dbReference type="ARBA" id="ARBA00004651"/>
    </source>
</evidence>
<evidence type="ECO:0000256" key="4">
    <source>
        <dbReference type="ARBA" id="ARBA00022692"/>
    </source>
</evidence>
<keyword evidence="3" id="KW-1003">Cell membrane</keyword>
<evidence type="ECO:0000256" key="7">
    <source>
        <dbReference type="SAM" id="Phobius"/>
    </source>
</evidence>
<dbReference type="PANTHER" id="PTHR42718:SF47">
    <property type="entry name" value="METHYL VIOLOGEN RESISTANCE PROTEIN SMVA"/>
    <property type="match status" value="1"/>
</dbReference>
<dbReference type="PANTHER" id="PTHR42718">
    <property type="entry name" value="MAJOR FACILITATOR SUPERFAMILY MULTIDRUG TRANSPORTER MFSC"/>
    <property type="match status" value="1"/>
</dbReference>
<feature type="transmembrane region" description="Helical" evidence="7">
    <location>
        <begin position="184"/>
        <end position="203"/>
    </location>
</feature>
<evidence type="ECO:0000259" key="8">
    <source>
        <dbReference type="PROSITE" id="PS50850"/>
    </source>
</evidence>
<comment type="caution">
    <text evidence="9">The sequence shown here is derived from an EMBL/GenBank/DDBJ whole genome shotgun (WGS) entry which is preliminary data.</text>
</comment>
<dbReference type="InterPro" id="IPR011701">
    <property type="entry name" value="MFS"/>
</dbReference>
<feature type="transmembrane region" description="Helical" evidence="7">
    <location>
        <begin position="364"/>
        <end position="388"/>
    </location>
</feature>
<protein>
    <submittedName>
        <fullName evidence="9">MFS transporter</fullName>
    </submittedName>
</protein>
<keyword evidence="10" id="KW-1185">Reference proteome</keyword>
<feature type="transmembrane region" description="Helical" evidence="7">
    <location>
        <begin position="34"/>
        <end position="52"/>
    </location>
</feature>
<dbReference type="InterPro" id="IPR020846">
    <property type="entry name" value="MFS_dom"/>
</dbReference>
<gene>
    <name evidence="9" type="ORF">ACIBG2_45860</name>
</gene>
<evidence type="ECO:0000256" key="6">
    <source>
        <dbReference type="ARBA" id="ARBA00023136"/>
    </source>
</evidence>
<dbReference type="InterPro" id="IPR036259">
    <property type="entry name" value="MFS_trans_sf"/>
</dbReference>
<feature type="transmembrane region" description="Helical" evidence="7">
    <location>
        <begin position="273"/>
        <end position="298"/>
    </location>
</feature>
<keyword evidence="6 7" id="KW-0472">Membrane</keyword>
<organism evidence="9 10">
    <name type="scientific">Nonomuraea typhae</name>
    <dbReference type="NCBI Taxonomy" id="2603600"/>
    <lineage>
        <taxon>Bacteria</taxon>
        <taxon>Bacillati</taxon>
        <taxon>Actinomycetota</taxon>
        <taxon>Actinomycetes</taxon>
        <taxon>Streptosporangiales</taxon>
        <taxon>Streptosporangiaceae</taxon>
        <taxon>Nonomuraea</taxon>
    </lineage>
</organism>
<dbReference type="Pfam" id="PF07690">
    <property type="entry name" value="MFS_1"/>
    <property type="match status" value="1"/>
</dbReference>
<proteinExistence type="predicted"/>
<evidence type="ECO:0000256" key="3">
    <source>
        <dbReference type="ARBA" id="ARBA00022475"/>
    </source>
</evidence>
<feature type="transmembrane region" description="Helical" evidence="7">
    <location>
        <begin position="336"/>
        <end position="357"/>
    </location>
</feature>
<dbReference type="Gene3D" id="1.20.1720.10">
    <property type="entry name" value="Multidrug resistance protein D"/>
    <property type="match status" value="1"/>
</dbReference>
<accession>A0ABW7Z9C9</accession>
<feature type="transmembrane region" description="Helical" evidence="7">
    <location>
        <begin position="89"/>
        <end position="110"/>
    </location>
</feature>
<sequence length="480" mass="48496">MPPLVAFVITLELGALYVAMPGLSADLASNGVNQLWTMDIAGFLMAGFFITLGNLGSRIGHRRLLLIGAACYGVLSLTSAYVSEAYTLLAVRLFAGVAGAMLLAAAFGLIGHMFPDPRRRRAAVASNAGAAMLGLILGPLAGGVLFTSFWWGSVFLISVPVMALLVVSGPFLLPEARESEAGPIDATGMFLYFLAVMPIVDGVKVLTADRPSIPLLPPLMILFGAGFGILLVRRLKRRPSLSLNGVPRVALAATMVAAAVMAGAFLLVSQYLLSVLALGPLQAGLWLPLLGVALAAGWRLSSALPARETGAIAPGVAVAVAGFALLSQAGAVGGPVLAVLGGVLVCLGAGSLLAFGVRGLPGPVAGVGHVLGAGLGIAVMGAAATNLYRMSMADVPVPGAAADMAEHARTTIAGATDTARDLVAGAGTDLVAAARDAFTTGLSIVALAGAVVLLAFMAVVLGAARRRTAGREVKAQPSVR</sequence>
<keyword evidence="4 7" id="KW-0812">Transmembrane</keyword>
<evidence type="ECO:0000313" key="9">
    <source>
        <dbReference type="EMBL" id="MFI6504781.1"/>
    </source>
</evidence>
<dbReference type="PROSITE" id="PS50850">
    <property type="entry name" value="MFS"/>
    <property type="match status" value="1"/>
</dbReference>
<keyword evidence="5 7" id="KW-1133">Transmembrane helix</keyword>
<keyword evidence="2" id="KW-0813">Transport</keyword>
<feature type="transmembrane region" description="Helical" evidence="7">
    <location>
        <begin position="215"/>
        <end position="233"/>
    </location>
</feature>
<dbReference type="SUPFAM" id="SSF103473">
    <property type="entry name" value="MFS general substrate transporter"/>
    <property type="match status" value="1"/>
</dbReference>
<dbReference type="RefSeq" id="WP_397090674.1">
    <property type="nucleotide sequence ID" value="NZ_JBITGY010000016.1"/>
</dbReference>
<feature type="transmembrane region" description="Helical" evidence="7">
    <location>
        <begin position="444"/>
        <end position="464"/>
    </location>
</feature>
<dbReference type="Proteomes" id="UP001612741">
    <property type="component" value="Unassembled WGS sequence"/>
</dbReference>
<evidence type="ECO:0000256" key="2">
    <source>
        <dbReference type="ARBA" id="ARBA00022448"/>
    </source>
</evidence>
<feature type="transmembrane region" description="Helical" evidence="7">
    <location>
        <begin position="310"/>
        <end position="330"/>
    </location>
</feature>
<evidence type="ECO:0000256" key="5">
    <source>
        <dbReference type="ARBA" id="ARBA00022989"/>
    </source>
</evidence>
<feature type="transmembrane region" description="Helical" evidence="7">
    <location>
        <begin position="245"/>
        <end position="267"/>
    </location>
</feature>
<feature type="transmembrane region" description="Helical" evidence="7">
    <location>
        <begin position="64"/>
        <end position="83"/>
    </location>
</feature>
<comment type="subcellular location">
    <subcellularLocation>
        <location evidence="1">Cell membrane</location>
        <topology evidence="1">Multi-pass membrane protein</topology>
    </subcellularLocation>
</comment>
<feature type="transmembrane region" description="Helical" evidence="7">
    <location>
        <begin position="148"/>
        <end position="172"/>
    </location>
</feature>